<dbReference type="CDD" id="cd01129">
    <property type="entry name" value="PulE-GspE-like"/>
    <property type="match status" value="1"/>
</dbReference>
<dbReference type="GO" id="GO:0005524">
    <property type="term" value="F:ATP binding"/>
    <property type="evidence" value="ECO:0007669"/>
    <property type="project" value="UniProtKB-KW"/>
</dbReference>
<gene>
    <name evidence="5" type="ORF">GTW09_13970</name>
</gene>
<dbReference type="Proteomes" id="UP000478837">
    <property type="component" value="Unassembled WGS sequence"/>
</dbReference>
<dbReference type="PANTHER" id="PTHR30258">
    <property type="entry name" value="TYPE II SECRETION SYSTEM PROTEIN GSPE-RELATED"/>
    <property type="match status" value="1"/>
</dbReference>
<comment type="similarity">
    <text evidence="1">Belongs to the GSP E family.</text>
</comment>
<dbReference type="PROSITE" id="PS00662">
    <property type="entry name" value="T2SP_E"/>
    <property type="match status" value="1"/>
</dbReference>
<keyword evidence="3" id="KW-0067">ATP-binding</keyword>
<evidence type="ECO:0000313" key="5">
    <source>
        <dbReference type="EMBL" id="NDW22632.1"/>
    </source>
</evidence>
<evidence type="ECO:0000256" key="1">
    <source>
        <dbReference type="ARBA" id="ARBA00006611"/>
    </source>
</evidence>
<dbReference type="Gene3D" id="3.30.300.160">
    <property type="entry name" value="Type II secretion system, protein E, N-terminal domain"/>
    <property type="match status" value="1"/>
</dbReference>
<evidence type="ECO:0000313" key="6">
    <source>
        <dbReference type="Proteomes" id="UP000478837"/>
    </source>
</evidence>
<dbReference type="InterPro" id="IPR007831">
    <property type="entry name" value="T2SS_GspE_N"/>
</dbReference>
<dbReference type="InterPro" id="IPR027417">
    <property type="entry name" value="P-loop_NTPase"/>
</dbReference>
<reference evidence="5 6" key="1">
    <citation type="submission" date="2020-01" db="EMBL/GenBank/DDBJ databases">
        <title>Genomes of bacteria type strains.</title>
        <authorList>
            <person name="Chen J."/>
            <person name="Zhu S."/>
            <person name="Yang J."/>
        </authorList>
    </citation>
    <scope>NUCLEOTIDE SEQUENCE [LARGE SCALE GENOMIC DNA]</scope>
    <source>
        <strain evidence="5 6">LMG 22958</strain>
    </source>
</reference>
<comment type="caution">
    <text evidence="5">The sequence shown here is derived from an EMBL/GenBank/DDBJ whole genome shotgun (WGS) entry which is preliminary data.</text>
</comment>
<dbReference type="AlphaFoldDB" id="A0A6L9MWM0"/>
<protein>
    <recommendedName>
        <fullName evidence="4">Bacterial type II secretion system protein E domain-containing protein</fullName>
    </recommendedName>
</protein>
<keyword evidence="2" id="KW-0547">Nucleotide-binding</keyword>
<evidence type="ECO:0000256" key="3">
    <source>
        <dbReference type="ARBA" id="ARBA00022840"/>
    </source>
</evidence>
<evidence type="ECO:0000256" key="2">
    <source>
        <dbReference type="ARBA" id="ARBA00022741"/>
    </source>
</evidence>
<dbReference type="SMART" id="SM00382">
    <property type="entry name" value="AAA"/>
    <property type="match status" value="1"/>
</dbReference>
<feature type="domain" description="Bacterial type II secretion system protein E" evidence="4">
    <location>
        <begin position="370"/>
        <end position="384"/>
    </location>
</feature>
<dbReference type="InterPro" id="IPR037257">
    <property type="entry name" value="T2SS_E_N_sf"/>
</dbReference>
<dbReference type="SUPFAM" id="SSF160246">
    <property type="entry name" value="EspE N-terminal domain-like"/>
    <property type="match status" value="1"/>
</dbReference>
<dbReference type="GO" id="GO:0016887">
    <property type="term" value="F:ATP hydrolysis activity"/>
    <property type="evidence" value="ECO:0007669"/>
    <property type="project" value="TreeGrafter"/>
</dbReference>
<dbReference type="InterPro" id="IPR001482">
    <property type="entry name" value="T2SS/T4SS_dom"/>
</dbReference>
<dbReference type="GO" id="GO:0005886">
    <property type="term" value="C:plasma membrane"/>
    <property type="evidence" value="ECO:0007669"/>
    <property type="project" value="TreeGrafter"/>
</dbReference>
<dbReference type="Gene3D" id="3.40.50.300">
    <property type="entry name" value="P-loop containing nucleotide triphosphate hydrolases"/>
    <property type="match status" value="1"/>
</dbReference>
<evidence type="ECO:0000259" key="4">
    <source>
        <dbReference type="PROSITE" id="PS00662"/>
    </source>
</evidence>
<organism evidence="5 6">
    <name type="scientific">Alteromonas hispanica</name>
    <dbReference type="NCBI Taxonomy" id="315421"/>
    <lineage>
        <taxon>Bacteria</taxon>
        <taxon>Pseudomonadati</taxon>
        <taxon>Pseudomonadota</taxon>
        <taxon>Gammaproteobacteria</taxon>
        <taxon>Alteromonadales</taxon>
        <taxon>Alteromonadaceae</taxon>
        <taxon>Alteromonas/Salinimonas group</taxon>
        <taxon>Alteromonas</taxon>
    </lineage>
</organism>
<proteinExistence type="inferred from homology"/>
<dbReference type="EMBL" id="JAAAWP010000009">
    <property type="protein sequence ID" value="NDW22632.1"/>
    <property type="molecule type" value="Genomic_DNA"/>
</dbReference>
<dbReference type="InterPro" id="IPR003593">
    <property type="entry name" value="AAA+_ATPase"/>
</dbReference>
<dbReference type="Pfam" id="PF05157">
    <property type="entry name" value="MshEN"/>
    <property type="match status" value="1"/>
</dbReference>
<name>A0A6L9MWM0_9ALTE</name>
<dbReference type="PANTHER" id="PTHR30258:SF2">
    <property type="entry name" value="COMG OPERON PROTEIN 1"/>
    <property type="match status" value="1"/>
</dbReference>
<dbReference type="Pfam" id="PF00437">
    <property type="entry name" value="T2SSE"/>
    <property type="match status" value="1"/>
</dbReference>
<dbReference type="Gene3D" id="3.30.450.90">
    <property type="match status" value="1"/>
</dbReference>
<keyword evidence="6" id="KW-1185">Reference proteome</keyword>
<sequence length="717" mass="78214">MINFESDAVHLLYKQYKAVYDKGGILSNLSSDSNISSVWQKITHETQISADELCNRVASLAGIESYPGTINVPVQLAKKIPMKTLVRHHIAIAGVEVGDAVIATANPFDTELPEALAFIFGSHFKLVVAAPDNINRAIESVKQLQDTTTRRATSLNLSRSSQSEHDDGSVPSIMSSLLRQSVNQGASDMHLQPFLNGSVVRVRVDGRLKRMTLVSSDIADGLIRHIKAQAGMDTTAKMLPQDGRMLVELEGNEYDLRISTLPVAGGCEKLVIRFLNRQSVYALADIGFSLDEVHTVRRLSAKPSGVVLVCGPTGSGKTTTLYSILNTLNNEAVSIMTVENPVEYQMQGLSQTEVNEKAGMSFAKALRAILRQDPDVLLIGEIRDEETAQIAMQSALTGHLVFSTLHTNDSLSAIPRLLDLGINPVILAETLAGIMSQRLLRKLCNDCKQETEPDNPMAAAFEKVTRTVQAYEAVGCESCGFSGYKGRTVVAEIIEISQAQRELLLGGEKDIAKFKNAMHGTFNSLSMSASRLIISGITTAAEASRVIGHQFWYALADEYSSELPDLSSLYDKNSQQNINQNAVLIAGEGCSKTQLLSNALKNSWLTVLTAEDPISANSVLHKNDNIEVVILELSDLLSDEEAVNTVAQYRREIAWSRIPALIRIPADKPHWKALLLEHGATSKFASKAIDEKEVVSLVQSAISNNLDFRWGTKSENS</sequence>
<dbReference type="SUPFAM" id="SSF52540">
    <property type="entry name" value="P-loop containing nucleoside triphosphate hydrolases"/>
    <property type="match status" value="1"/>
</dbReference>
<dbReference type="RefSeq" id="WP_163112387.1">
    <property type="nucleotide sequence ID" value="NZ_JAAAWP010000009.1"/>
</dbReference>
<accession>A0A6L9MWM0</accession>